<gene>
    <name evidence="1" type="ordered locus">ECED1_1116</name>
</gene>
<evidence type="ECO:0008006" key="3">
    <source>
        <dbReference type="Google" id="ProtNLM"/>
    </source>
</evidence>
<reference evidence="2" key="1">
    <citation type="journal article" date="2009" name="PLoS Genet.">
        <title>Organised genome dynamics in the Escherichia coli species results in highly diverse adaptive paths.</title>
        <authorList>
            <person name="Touchon M."/>
            <person name="Hoede C."/>
            <person name="Tenaillon O."/>
            <person name="Barbe V."/>
            <person name="Baeriswyl S."/>
            <person name="Bidet P."/>
            <person name="Bingen E."/>
            <person name="Bonacorsi S."/>
            <person name="Bouchier C."/>
            <person name="Bouvet O."/>
            <person name="Calteau A."/>
            <person name="Chiapello H."/>
            <person name="Clermont O."/>
            <person name="Cruveiller S."/>
            <person name="Danchin A."/>
            <person name="Diard M."/>
            <person name="Dossat C."/>
            <person name="Karoui M.E."/>
            <person name="Frapy E."/>
            <person name="Garry L."/>
            <person name="Ghigo J.M."/>
            <person name="Gilles A.M."/>
            <person name="Johnson J."/>
            <person name="Le Bouguenec C."/>
            <person name="Lescat M."/>
            <person name="Mangenot S."/>
            <person name="Martinez-Jehanne V."/>
            <person name="Matic I."/>
            <person name="Nassif X."/>
            <person name="Oztas S."/>
            <person name="Petit M.A."/>
            <person name="Pichon C."/>
            <person name="Rouy Z."/>
            <person name="Ruf C.S."/>
            <person name="Schneider D."/>
            <person name="Tourret J."/>
            <person name="Vacherie B."/>
            <person name="Vallenet D."/>
            <person name="Medigue C."/>
            <person name="Rocha E.P.C."/>
            <person name="Denamur E."/>
        </authorList>
    </citation>
    <scope>NUCLEOTIDE SEQUENCE [LARGE SCALE GENOMIC DNA]</scope>
    <source>
        <strain evidence="2">ED1a</strain>
    </source>
</reference>
<proteinExistence type="predicted"/>
<sequence>MLRSENMSVIKKANGTPSSTVSLWFIVDGIRGKLLMRDIQQVPERMALFRSSGKAHEQRNSGVHGEEYMNRLFECYMRLKHGDRYDLTCDADGFYCREVVKRMFEVWCHCKGWGL</sequence>
<evidence type="ECO:0000313" key="1">
    <source>
        <dbReference type="EMBL" id="CAR07317.1"/>
    </source>
</evidence>
<dbReference type="HOGENOM" id="CLU_169534_0_0_6"/>
<accession>B7MPX1</accession>
<evidence type="ECO:0000313" key="2">
    <source>
        <dbReference type="Proteomes" id="UP000000748"/>
    </source>
</evidence>
<organism evidence="1 2">
    <name type="scientific">Escherichia coli O81 (strain ED1a)</name>
    <dbReference type="NCBI Taxonomy" id="585397"/>
    <lineage>
        <taxon>Bacteria</taxon>
        <taxon>Pseudomonadati</taxon>
        <taxon>Pseudomonadota</taxon>
        <taxon>Gammaproteobacteria</taxon>
        <taxon>Enterobacterales</taxon>
        <taxon>Enterobacteriaceae</taxon>
        <taxon>Escherichia</taxon>
    </lineage>
</organism>
<protein>
    <recommendedName>
        <fullName evidence="3">Bacteriophage protein</fullName>
    </recommendedName>
</protein>
<dbReference type="Proteomes" id="UP000000748">
    <property type="component" value="Chromosome"/>
</dbReference>
<dbReference type="KEGG" id="ecq:ECED1_1116"/>
<dbReference type="EMBL" id="CU928162">
    <property type="protein sequence ID" value="CAR07317.1"/>
    <property type="molecule type" value="Genomic_DNA"/>
</dbReference>
<name>B7MPX1_ECO81</name>
<dbReference type="AlphaFoldDB" id="B7MPX1"/>